<dbReference type="InterPro" id="IPR044783">
    <property type="entry name" value="PHYL"/>
</dbReference>
<dbReference type="GO" id="GO:0016020">
    <property type="term" value="C:membrane"/>
    <property type="evidence" value="ECO:0007669"/>
    <property type="project" value="InterPro"/>
</dbReference>
<dbReference type="FunCoup" id="A0A6I9QJ70">
    <property type="interactions" value="1319"/>
</dbReference>
<dbReference type="InParanoid" id="A0A6I9QJ70"/>
<dbReference type="Proteomes" id="UP000504607">
    <property type="component" value="Chromosome 2"/>
</dbReference>
<gene>
    <name evidence="4" type="primary">LOC105036266</name>
</gene>
<reference evidence="4" key="1">
    <citation type="submission" date="2025-08" db="UniProtKB">
        <authorList>
            <consortium name="RefSeq"/>
        </authorList>
    </citation>
    <scope>IDENTIFICATION</scope>
</reference>
<dbReference type="PANTHER" id="PTHR47461:SF1">
    <property type="entry name" value="PHYTOLONGIN PHYL1.2"/>
    <property type="match status" value="1"/>
</dbReference>
<dbReference type="KEGG" id="egu:105036266"/>
<dbReference type="AlphaFoldDB" id="A0A6I9QJ70"/>
<organism evidence="3 4">
    <name type="scientific">Elaeis guineensis var. tenera</name>
    <name type="common">Oil palm</name>
    <dbReference type="NCBI Taxonomy" id="51953"/>
    <lineage>
        <taxon>Eukaryota</taxon>
        <taxon>Viridiplantae</taxon>
        <taxon>Streptophyta</taxon>
        <taxon>Embryophyta</taxon>
        <taxon>Tracheophyta</taxon>
        <taxon>Spermatophyta</taxon>
        <taxon>Magnoliopsida</taxon>
        <taxon>Liliopsida</taxon>
        <taxon>Arecaceae</taxon>
        <taxon>Arecoideae</taxon>
        <taxon>Cocoseae</taxon>
        <taxon>Elaeidinae</taxon>
        <taxon>Elaeis</taxon>
    </lineage>
</organism>
<keyword evidence="2" id="KW-1133">Transmembrane helix</keyword>
<dbReference type="OrthoDB" id="1871923at2759"/>
<keyword evidence="2" id="KW-0812">Transmembrane</keyword>
<dbReference type="InterPro" id="IPR011012">
    <property type="entry name" value="Longin-like_dom_sf"/>
</dbReference>
<sequence>MNSRRSRSLRPASSHCKSMEVEIVEQSSTTSDSSVKNTVYCCVAKGSRILYSYNSKDRELEALAALCLENAPPFHRWYFHTVGSRTFGYLMEGGCTYFAIVDPSLGNLEILRFLKHMKEGFKRVSKNGFHGELVPIIRQLIASLERMPRPTNSVDASLEGAESVDGSSMSGKTPLLGNNKHDRRKMKDKEVENDEVCEDRRNEGVKIHMPPEPACSLSSQKSSNLMRAQTQQIGQRSWWRYVKVVVAADIILCMILFGVWLAVCKGFQCISSS</sequence>
<evidence type="ECO:0000256" key="2">
    <source>
        <dbReference type="SAM" id="Phobius"/>
    </source>
</evidence>
<evidence type="ECO:0000313" key="4">
    <source>
        <dbReference type="RefSeq" id="XP_010910334.1"/>
    </source>
</evidence>
<protein>
    <submittedName>
        <fullName evidence="4">Phytolongin Phyl1.1</fullName>
    </submittedName>
</protein>
<dbReference type="PANTHER" id="PTHR47461">
    <property type="entry name" value="PHYTOLONGIN PHYL1.2"/>
    <property type="match status" value="1"/>
</dbReference>
<keyword evidence="2" id="KW-0472">Membrane</keyword>
<accession>A0A6I9QJ70</accession>
<feature type="region of interest" description="Disordered" evidence="1">
    <location>
        <begin position="151"/>
        <end position="180"/>
    </location>
</feature>
<evidence type="ECO:0000256" key="1">
    <source>
        <dbReference type="SAM" id="MobiDB-lite"/>
    </source>
</evidence>
<evidence type="ECO:0000313" key="3">
    <source>
        <dbReference type="Proteomes" id="UP000504607"/>
    </source>
</evidence>
<dbReference type="RefSeq" id="XP_010910334.1">
    <property type="nucleotide sequence ID" value="XM_010912032.2"/>
</dbReference>
<name>A0A6I9QJ70_ELAGV</name>
<proteinExistence type="predicted"/>
<dbReference type="SUPFAM" id="SSF64356">
    <property type="entry name" value="SNARE-like"/>
    <property type="match status" value="1"/>
</dbReference>
<dbReference type="Gene3D" id="3.30.450.50">
    <property type="entry name" value="Longin domain"/>
    <property type="match status" value="1"/>
</dbReference>
<keyword evidence="3" id="KW-1185">Reference proteome</keyword>
<feature type="transmembrane region" description="Helical" evidence="2">
    <location>
        <begin position="241"/>
        <end position="263"/>
    </location>
</feature>
<dbReference type="GeneID" id="105036266"/>